<dbReference type="Pfam" id="PF01337">
    <property type="entry name" value="Barstar"/>
    <property type="match status" value="1"/>
</dbReference>
<evidence type="ECO:0000259" key="2">
    <source>
        <dbReference type="Pfam" id="PF01337"/>
    </source>
</evidence>
<dbReference type="InterPro" id="IPR035905">
    <property type="entry name" value="Barstar-like_sf"/>
</dbReference>
<dbReference type="KEGG" id="pmw:B2K_24055"/>
<name>I0BMX5_9BACL</name>
<dbReference type="CDD" id="cd05142">
    <property type="entry name" value="Barstar"/>
    <property type="match status" value="1"/>
</dbReference>
<dbReference type="EMBL" id="CP003422">
    <property type="protein sequence ID" value="AFH63722.2"/>
    <property type="molecule type" value="Genomic_DNA"/>
</dbReference>
<dbReference type="Gene3D" id="3.30.370.10">
    <property type="entry name" value="Barstar-like"/>
    <property type="match status" value="1"/>
</dbReference>
<dbReference type="InterPro" id="IPR000468">
    <property type="entry name" value="Barstar"/>
</dbReference>
<protein>
    <submittedName>
        <fullName evidence="3">Barnase inhibitor</fullName>
    </submittedName>
</protein>
<proteinExistence type="inferred from homology"/>
<evidence type="ECO:0000313" key="3">
    <source>
        <dbReference type="EMBL" id="AFH63722.2"/>
    </source>
</evidence>
<feature type="domain" description="Barstar (barnase inhibitor)" evidence="2">
    <location>
        <begin position="2"/>
        <end position="78"/>
    </location>
</feature>
<gene>
    <name evidence="3" type="ORF">B2K_24055</name>
</gene>
<comment type="similarity">
    <text evidence="1">Belongs to the barstar family.</text>
</comment>
<sequence length="87" mass="9911">MDGTRMETKEELHRELKEKLGLPEHYGNNLDALWDCLTGEVELPLEIDWKHYGAAVQALGPYGESTAELFEEAVRQLDGSFRFTKDA</sequence>
<dbReference type="HOGENOM" id="CLU_121832_2_1_9"/>
<dbReference type="SUPFAM" id="SSF52038">
    <property type="entry name" value="Barstar-related"/>
    <property type="match status" value="1"/>
</dbReference>
<dbReference type="AlphaFoldDB" id="I0BMX5"/>
<reference evidence="3 4" key="1">
    <citation type="submission" date="2013-06" db="EMBL/GenBank/DDBJ databases">
        <title>Complete genome sequence of Paenibacillus mucilaginosus K02.</title>
        <authorList>
            <person name="Xiao B."/>
            <person name="Sun L."/>
            <person name="Xiao L."/>
            <person name="Lian B."/>
        </authorList>
    </citation>
    <scope>NUCLEOTIDE SEQUENCE [LARGE SCALE GENOMIC DNA]</scope>
    <source>
        <strain evidence="3 4">K02</strain>
    </source>
</reference>
<accession>I0BMX5</accession>
<evidence type="ECO:0000313" key="4">
    <source>
        <dbReference type="Proteomes" id="UP000007392"/>
    </source>
</evidence>
<organism evidence="3 4">
    <name type="scientific">Paenibacillus mucilaginosus K02</name>
    <dbReference type="NCBI Taxonomy" id="997761"/>
    <lineage>
        <taxon>Bacteria</taxon>
        <taxon>Bacillati</taxon>
        <taxon>Bacillota</taxon>
        <taxon>Bacilli</taxon>
        <taxon>Bacillales</taxon>
        <taxon>Paenibacillaceae</taxon>
        <taxon>Paenibacillus</taxon>
    </lineage>
</organism>
<evidence type="ECO:0000256" key="1">
    <source>
        <dbReference type="ARBA" id="ARBA00006845"/>
    </source>
</evidence>
<dbReference type="Proteomes" id="UP000007392">
    <property type="component" value="Chromosome"/>
</dbReference>